<feature type="transmembrane region" description="Helical" evidence="6">
    <location>
        <begin position="12"/>
        <end position="29"/>
    </location>
</feature>
<sequence length="220" mass="24704">MIVFRLRQYYNLWLSLLGGVMCTAIMFLIQWWTGLLTVAIIIILYLVVAHRKPEVNWGSSTQAQTYTLALNSVASLGQVEEHVKTYRPQILVLCGAPSARPPLLHFANSITKNMSLLVAGHCLKEQQPHRVRARMTTEATKWLVRGKIRAFYPGRRPSPRAGGEEPHVQRRPREAAPEHRPHGLQGQLADVSPGGTSELLQDYSVSAVGWCSWRRISVCS</sequence>
<evidence type="ECO:0000256" key="2">
    <source>
        <dbReference type="ARBA" id="ARBA00022692"/>
    </source>
</evidence>
<accession>A0A3R7N8Z4</accession>
<protein>
    <submittedName>
        <fullName evidence="9">Sodium-chloride cotransporter isoform 1</fullName>
    </submittedName>
</protein>
<evidence type="ECO:0000256" key="4">
    <source>
        <dbReference type="ARBA" id="ARBA00023136"/>
    </source>
</evidence>
<reference evidence="9 10" key="1">
    <citation type="submission" date="2018-04" db="EMBL/GenBank/DDBJ databases">
        <authorList>
            <person name="Zhang X."/>
            <person name="Yuan J."/>
            <person name="Li F."/>
            <person name="Xiang J."/>
        </authorList>
    </citation>
    <scope>NUCLEOTIDE SEQUENCE [LARGE SCALE GENOMIC DNA]</scope>
    <source>
        <tissue evidence="9">Muscle</tissue>
    </source>
</reference>
<evidence type="ECO:0000313" key="9">
    <source>
        <dbReference type="EMBL" id="ROT80477.1"/>
    </source>
</evidence>
<dbReference type="GO" id="GO:0055064">
    <property type="term" value="P:chloride ion homeostasis"/>
    <property type="evidence" value="ECO:0007669"/>
    <property type="project" value="TreeGrafter"/>
</dbReference>
<dbReference type="InterPro" id="IPR004842">
    <property type="entry name" value="SLC12A_fam"/>
</dbReference>
<proteinExistence type="predicted"/>
<dbReference type="GO" id="GO:0055075">
    <property type="term" value="P:potassium ion homeostasis"/>
    <property type="evidence" value="ECO:0007669"/>
    <property type="project" value="TreeGrafter"/>
</dbReference>
<keyword evidence="4 6" id="KW-0472">Membrane</keyword>
<keyword evidence="3 6" id="KW-1133">Transmembrane helix</keyword>
<name>A0A3R7N8Z4_PENVA</name>
<reference evidence="9 10" key="2">
    <citation type="submission" date="2019-01" db="EMBL/GenBank/DDBJ databases">
        <title>The decoding of complex shrimp genome reveals the adaptation for benthos swimmer, frequently molting mechanism and breeding impact on genome.</title>
        <authorList>
            <person name="Sun Y."/>
            <person name="Gao Y."/>
            <person name="Yu Y."/>
        </authorList>
    </citation>
    <scope>NUCLEOTIDE SEQUENCE [LARGE SCALE GENOMIC DNA]</scope>
    <source>
        <tissue evidence="9">Muscle</tissue>
    </source>
</reference>
<dbReference type="GO" id="GO:0016020">
    <property type="term" value="C:membrane"/>
    <property type="evidence" value="ECO:0007669"/>
    <property type="project" value="UniProtKB-SubCell"/>
</dbReference>
<dbReference type="GO" id="GO:1990573">
    <property type="term" value="P:potassium ion import across plasma membrane"/>
    <property type="evidence" value="ECO:0007669"/>
    <property type="project" value="TreeGrafter"/>
</dbReference>
<feature type="compositionally biased region" description="Basic and acidic residues" evidence="5">
    <location>
        <begin position="162"/>
        <end position="181"/>
    </location>
</feature>
<dbReference type="GO" id="GO:0055078">
    <property type="term" value="P:sodium ion homeostasis"/>
    <property type="evidence" value="ECO:0007669"/>
    <property type="project" value="TreeGrafter"/>
</dbReference>
<evidence type="ECO:0000256" key="3">
    <source>
        <dbReference type="ARBA" id="ARBA00022989"/>
    </source>
</evidence>
<dbReference type="InterPro" id="IPR018491">
    <property type="entry name" value="SLC12_C"/>
</dbReference>
<evidence type="ECO:0000256" key="5">
    <source>
        <dbReference type="SAM" id="MobiDB-lite"/>
    </source>
</evidence>
<feature type="region of interest" description="Disordered" evidence="5">
    <location>
        <begin position="153"/>
        <end position="191"/>
    </location>
</feature>
<keyword evidence="10" id="KW-1185">Reference proteome</keyword>
<dbReference type="GO" id="GO:0008511">
    <property type="term" value="F:sodium:potassium:chloride symporter activity"/>
    <property type="evidence" value="ECO:0007669"/>
    <property type="project" value="TreeGrafter"/>
</dbReference>
<dbReference type="PANTHER" id="PTHR11827:SF103">
    <property type="entry name" value="SODIUM CHLORIDE COTRANSPORTER 69, ISOFORM E"/>
    <property type="match status" value="1"/>
</dbReference>
<evidence type="ECO:0000259" key="8">
    <source>
        <dbReference type="Pfam" id="PF03522"/>
    </source>
</evidence>
<evidence type="ECO:0000259" key="7">
    <source>
        <dbReference type="Pfam" id="PF00324"/>
    </source>
</evidence>
<feature type="domain" description="Amino acid permease/ SLC12A" evidence="7">
    <location>
        <begin position="2"/>
        <end position="91"/>
    </location>
</feature>
<comment type="subcellular location">
    <subcellularLocation>
        <location evidence="1">Membrane</location>
        <topology evidence="1">Multi-pass membrane protein</topology>
    </subcellularLocation>
</comment>
<evidence type="ECO:0000313" key="10">
    <source>
        <dbReference type="Proteomes" id="UP000283509"/>
    </source>
</evidence>
<dbReference type="AlphaFoldDB" id="A0A3R7N8Z4"/>
<evidence type="ECO:0000256" key="1">
    <source>
        <dbReference type="ARBA" id="ARBA00004141"/>
    </source>
</evidence>
<dbReference type="STRING" id="6689.A0A3R7N8Z4"/>
<dbReference type="InterPro" id="IPR004841">
    <property type="entry name" value="AA-permease/SLC12A_dom"/>
</dbReference>
<dbReference type="OrthoDB" id="2020542at2759"/>
<dbReference type="Pfam" id="PF00324">
    <property type="entry name" value="AA_permease"/>
    <property type="match status" value="1"/>
</dbReference>
<evidence type="ECO:0000256" key="6">
    <source>
        <dbReference type="SAM" id="Phobius"/>
    </source>
</evidence>
<dbReference type="Proteomes" id="UP000283509">
    <property type="component" value="Unassembled WGS sequence"/>
</dbReference>
<dbReference type="EMBL" id="QCYY01001116">
    <property type="protein sequence ID" value="ROT80477.1"/>
    <property type="molecule type" value="Genomic_DNA"/>
</dbReference>
<dbReference type="PANTHER" id="PTHR11827">
    <property type="entry name" value="SOLUTE CARRIER FAMILY 12, CATION COTRANSPORTERS"/>
    <property type="match status" value="1"/>
</dbReference>
<dbReference type="Pfam" id="PF03522">
    <property type="entry name" value="SLC12"/>
    <property type="match status" value="1"/>
</dbReference>
<keyword evidence="2 6" id="KW-0812">Transmembrane</keyword>
<gene>
    <name evidence="9" type="ORF">C7M84_000785</name>
</gene>
<feature type="domain" description="SLC12A transporter C-terminal" evidence="8">
    <location>
        <begin position="100"/>
        <end position="152"/>
    </location>
</feature>
<dbReference type="GO" id="GO:0006884">
    <property type="term" value="P:cell volume homeostasis"/>
    <property type="evidence" value="ECO:0007669"/>
    <property type="project" value="TreeGrafter"/>
</dbReference>
<comment type="caution">
    <text evidence="9">The sequence shown here is derived from an EMBL/GenBank/DDBJ whole genome shotgun (WGS) entry which is preliminary data.</text>
</comment>
<organism evidence="9 10">
    <name type="scientific">Penaeus vannamei</name>
    <name type="common">Whiteleg shrimp</name>
    <name type="synonym">Litopenaeus vannamei</name>
    <dbReference type="NCBI Taxonomy" id="6689"/>
    <lineage>
        <taxon>Eukaryota</taxon>
        <taxon>Metazoa</taxon>
        <taxon>Ecdysozoa</taxon>
        <taxon>Arthropoda</taxon>
        <taxon>Crustacea</taxon>
        <taxon>Multicrustacea</taxon>
        <taxon>Malacostraca</taxon>
        <taxon>Eumalacostraca</taxon>
        <taxon>Eucarida</taxon>
        <taxon>Decapoda</taxon>
        <taxon>Dendrobranchiata</taxon>
        <taxon>Penaeoidea</taxon>
        <taxon>Penaeidae</taxon>
        <taxon>Penaeus</taxon>
    </lineage>
</organism>